<keyword evidence="3" id="KW-1185">Reference proteome</keyword>
<comment type="caution">
    <text evidence="2">The sequence shown here is derived from an EMBL/GenBank/DDBJ whole genome shotgun (WGS) entry which is preliminary data.</text>
</comment>
<dbReference type="InterPro" id="IPR007159">
    <property type="entry name" value="SpoVT-AbrB_dom"/>
</dbReference>
<reference evidence="2 3" key="1">
    <citation type="submission" date="2023-11" db="EMBL/GenBank/DDBJ databases">
        <title>MicrobeMod: A computational toolkit for identifying prokaryotic methylation and restriction-modification with nanopore sequencing.</title>
        <authorList>
            <person name="Crits-Christoph A."/>
            <person name="Kang S.C."/>
            <person name="Lee H."/>
            <person name="Ostrov N."/>
        </authorList>
    </citation>
    <scope>NUCLEOTIDE SEQUENCE [LARGE SCALE GENOMIC DNA]</scope>
    <source>
        <strain evidence="2 3">DSMZ 700</strain>
    </source>
</reference>
<accession>A0AAW9DJY0</accession>
<dbReference type="InterPro" id="IPR037914">
    <property type="entry name" value="SpoVT-AbrB_sf"/>
</dbReference>
<feature type="domain" description="SpoVT-AbrB" evidence="1">
    <location>
        <begin position="7"/>
        <end position="52"/>
    </location>
</feature>
<organism evidence="2 3">
    <name type="scientific">Acidiphilium acidophilum</name>
    <name type="common">Thiobacillus acidophilus</name>
    <dbReference type="NCBI Taxonomy" id="76588"/>
    <lineage>
        <taxon>Bacteria</taxon>
        <taxon>Pseudomonadati</taxon>
        <taxon>Pseudomonadota</taxon>
        <taxon>Alphaproteobacteria</taxon>
        <taxon>Acetobacterales</taxon>
        <taxon>Acidocellaceae</taxon>
        <taxon>Acidiphilium</taxon>
    </lineage>
</organism>
<gene>
    <name evidence="2" type="ORF">SIL87_00985</name>
</gene>
<evidence type="ECO:0000313" key="3">
    <source>
        <dbReference type="Proteomes" id="UP001279553"/>
    </source>
</evidence>
<proteinExistence type="predicted"/>
<dbReference type="Proteomes" id="UP001279553">
    <property type="component" value="Unassembled WGS sequence"/>
</dbReference>
<sequence>MHTTNLRKVGGSIMLAVPPALLDVLHLAPGAKVGLAVDNGRLVVEPQARPRYTMAELLAEAEAAGVYPLPAEQREWIDTPAVGKELI</sequence>
<dbReference type="EMBL" id="JAWXYB010000002">
    <property type="protein sequence ID" value="MDX5929339.1"/>
    <property type="molecule type" value="Genomic_DNA"/>
</dbReference>
<dbReference type="SMART" id="SM00966">
    <property type="entry name" value="SpoVT_AbrB"/>
    <property type="match status" value="1"/>
</dbReference>
<evidence type="ECO:0000259" key="1">
    <source>
        <dbReference type="SMART" id="SM00966"/>
    </source>
</evidence>
<protein>
    <submittedName>
        <fullName evidence="2">Antitoxin</fullName>
    </submittedName>
</protein>
<dbReference type="RefSeq" id="WP_319612443.1">
    <property type="nucleotide sequence ID" value="NZ_JAWXYB010000002.1"/>
</dbReference>
<name>A0AAW9DJY0_ACIAO</name>
<evidence type="ECO:0000313" key="2">
    <source>
        <dbReference type="EMBL" id="MDX5929339.1"/>
    </source>
</evidence>
<dbReference type="GO" id="GO:0003677">
    <property type="term" value="F:DNA binding"/>
    <property type="evidence" value="ECO:0007669"/>
    <property type="project" value="InterPro"/>
</dbReference>
<dbReference type="Gene3D" id="2.10.260.10">
    <property type="match status" value="1"/>
</dbReference>
<dbReference type="SUPFAM" id="SSF89447">
    <property type="entry name" value="AbrB/MazE/MraZ-like"/>
    <property type="match status" value="1"/>
</dbReference>
<dbReference type="AlphaFoldDB" id="A0AAW9DJY0"/>